<dbReference type="EMBL" id="JANLCM010000001">
    <property type="protein sequence ID" value="MCS5717018.1"/>
    <property type="molecule type" value="Genomic_DNA"/>
</dbReference>
<dbReference type="InterPro" id="IPR005545">
    <property type="entry name" value="YCII"/>
</dbReference>
<evidence type="ECO:0000313" key="3">
    <source>
        <dbReference type="EMBL" id="MCS5717018.1"/>
    </source>
</evidence>
<evidence type="ECO:0000313" key="4">
    <source>
        <dbReference type="Proteomes" id="UP001165584"/>
    </source>
</evidence>
<dbReference type="InterPro" id="IPR011008">
    <property type="entry name" value="Dimeric_a/b-barrel"/>
</dbReference>
<dbReference type="PANTHER" id="PTHR35174">
    <property type="entry name" value="BLL7171 PROTEIN-RELATED"/>
    <property type="match status" value="1"/>
</dbReference>
<dbReference type="Proteomes" id="UP001165584">
    <property type="component" value="Unassembled WGS sequence"/>
</dbReference>
<keyword evidence="4" id="KW-1185">Reference proteome</keyword>
<comment type="similarity">
    <text evidence="1">Belongs to the YciI family.</text>
</comment>
<proteinExistence type="inferred from homology"/>
<gene>
    <name evidence="3" type="ORF">N1027_02605</name>
</gene>
<dbReference type="SUPFAM" id="SSF54909">
    <property type="entry name" value="Dimeric alpha+beta barrel"/>
    <property type="match status" value="1"/>
</dbReference>
<sequence>MRYSLLLISPEAQDANVTEEDMAPFKAAFDAYAKSLDEAGVLVSADILQPVAASTTVTLRNGALQVQDGPFADTKEKLAGTFVIEVGDLDAAIAWAEKCPGAQYGVMEIRPTALSFSDGAWHQLA</sequence>
<evidence type="ECO:0000256" key="1">
    <source>
        <dbReference type="ARBA" id="ARBA00007689"/>
    </source>
</evidence>
<dbReference type="PANTHER" id="PTHR35174:SF3">
    <property type="entry name" value="BLL7171 PROTEIN"/>
    <property type="match status" value="1"/>
</dbReference>
<dbReference type="Gene3D" id="3.30.70.1060">
    <property type="entry name" value="Dimeric alpha+beta barrel"/>
    <property type="match status" value="1"/>
</dbReference>
<feature type="domain" description="YCII-related" evidence="2">
    <location>
        <begin position="15"/>
        <end position="111"/>
    </location>
</feature>
<evidence type="ECO:0000259" key="2">
    <source>
        <dbReference type="Pfam" id="PF03795"/>
    </source>
</evidence>
<dbReference type="Pfam" id="PF03795">
    <property type="entry name" value="YCII"/>
    <property type="match status" value="1"/>
</dbReference>
<protein>
    <submittedName>
        <fullName evidence="3">YciI family protein</fullName>
    </submittedName>
</protein>
<name>A0ABT2GLC5_9MICO</name>
<reference evidence="3" key="1">
    <citation type="submission" date="2022-08" db="EMBL/GenBank/DDBJ databases">
        <authorList>
            <person name="Deng Y."/>
            <person name="Han X.-F."/>
            <person name="Zhang Y.-Q."/>
        </authorList>
    </citation>
    <scope>NUCLEOTIDE SEQUENCE</scope>
    <source>
        <strain evidence="3">CPCC 205763</strain>
    </source>
</reference>
<dbReference type="RefSeq" id="WP_259504856.1">
    <property type="nucleotide sequence ID" value="NZ_JANLCM010000001.1"/>
</dbReference>
<comment type="caution">
    <text evidence="3">The sequence shown here is derived from an EMBL/GenBank/DDBJ whole genome shotgun (WGS) entry which is preliminary data.</text>
</comment>
<accession>A0ABT2GLC5</accession>
<organism evidence="3 4">
    <name type="scientific">Herbiconiux aconitum</name>
    <dbReference type="NCBI Taxonomy" id="2970913"/>
    <lineage>
        <taxon>Bacteria</taxon>
        <taxon>Bacillati</taxon>
        <taxon>Actinomycetota</taxon>
        <taxon>Actinomycetes</taxon>
        <taxon>Micrococcales</taxon>
        <taxon>Microbacteriaceae</taxon>
        <taxon>Herbiconiux</taxon>
    </lineage>
</organism>